<dbReference type="Gene3D" id="3.60.21.10">
    <property type="match status" value="1"/>
</dbReference>
<keyword evidence="1" id="KW-1133">Transmembrane helix</keyword>
<accession>A0ABM6U5L6</accession>
<feature type="transmembrane region" description="Helical" evidence="1">
    <location>
        <begin position="34"/>
        <end position="50"/>
    </location>
</feature>
<evidence type="ECO:0000259" key="2">
    <source>
        <dbReference type="Pfam" id="PF00149"/>
    </source>
</evidence>
<evidence type="ECO:0000313" key="4">
    <source>
        <dbReference type="Proteomes" id="UP000241238"/>
    </source>
</evidence>
<proteinExistence type="predicted"/>
<reference evidence="4" key="1">
    <citation type="journal article" date="2018" name="MSphere">
        <title>Fusobacterium Genomics Using MinION and Illumina Sequencing Enables Genome Completion and Correction.</title>
        <authorList>
            <person name="Todd S.M."/>
            <person name="Settlage R.E."/>
            <person name="Lahmers K.K."/>
            <person name="Slade D.J."/>
        </authorList>
    </citation>
    <scope>NUCLEOTIDE SEQUENCE [LARGE SCALE GENOMIC DNA]</scope>
    <source>
        <strain evidence="4">ATCC 27725</strain>
    </source>
</reference>
<feature type="transmembrane region" description="Helical" evidence="1">
    <location>
        <begin position="6"/>
        <end position="22"/>
    </location>
</feature>
<keyword evidence="1" id="KW-0472">Membrane</keyword>
<feature type="transmembrane region" description="Helical" evidence="1">
    <location>
        <begin position="100"/>
        <end position="119"/>
    </location>
</feature>
<dbReference type="Proteomes" id="UP000241238">
    <property type="component" value="Chromosome"/>
</dbReference>
<keyword evidence="4" id="KW-1185">Reference proteome</keyword>
<sequence>MNYFFLVFSTFFFLLNLFVIRNTLKYVVPNDKKIFFLIIFLSLALLFYLYRFLGPNFSYLINKVVSYIVYYYLAFLIYASILFIFAGIITMAFRYKININLYKVSLILVPIILLAGTFFKHHTIIKKYDIKLDKNYNFEPLNIVLVSDIHLGYINGNSSFIKMKNIINSLNPDIVLIAGDLIDMDLEPVLEKNMLEELSNIKTKYGIYFALGNHDIYGKKAELLTKKLRAEGVTVLRDEKILVNNEIYIAGRDNFSKKPLKDIIGEHSDKPVILIQHTPDTIDETVENRIDLQVSGHTHKGQFFPGRIFTKRIFLIDYGYKKISDSNILVSSGYGTWGPPIRIGSSSEICLIKFHN</sequence>
<feature type="transmembrane region" description="Helical" evidence="1">
    <location>
        <begin position="70"/>
        <end position="93"/>
    </location>
</feature>
<organism evidence="3 4">
    <name type="scientific">Fusobacterium varium ATCC 27725</name>
    <dbReference type="NCBI Taxonomy" id="469618"/>
    <lineage>
        <taxon>Bacteria</taxon>
        <taxon>Fusobacteriati</taxon>
        <taxon>Fusobacteriota</taxon>
        <taxon>Fusobacteriia</taxon>
        <taxon>Fusobacteriales</taxon>
        <taxon>Fusobacteriaceae</taxon>
        <taxon>Fusobacterium</taxon>
    </lineage>
</organism>
<dbReference type="Pfam" id="PF00149">
    <property type="entry name" value="Metallophos"/>
    <property type="match status" value="1"/>
</dbReference>
<dbReference type="PANTHER" id="PTHR31302">
    <property type="entry name" value="TRANSMEMBRANE PROTEIN WITH METALLOPHOSPHOESTERASE DOMAIN-RELATED"/>
    <property type="match status" value="1"/>
</dbReference>
<dbReference type="CDD" id="cd07385">
    <property type="entry name" value="MPP_YkuE_C"/>
    <property type="match status" value="1"/>
</dbReference>
<feature type="domain" description="Calcineurin-like phosphoesterase" evidence="2">
    <location>
        <begin position="142"/>
        <end position="300"/>
    </location>
</feature>
<protein>
    <submittedName>
        <fullName evidence="3">Metallophosphoesterase</fullName>
    </submittedName>
</protein>
<dbReference type="SUPFAM" id="SSF56300">
    <property type="entry name" value="Metallo-dependent phosphatases"/>
    <property type="match status" value="1"/>
</dbReference>
<dbReference type="EMBL" id="CP028103">
    <property type="protein sequence ID" value="AVQ31601.1"/>
    <property type="molecule type" value="Genomic_DNA"/>
</dbReference>
<dbReference type="InterPro" id="IPR051158">
    <property type="entry name" value="Metallophosphoesterase_sf"/>
</dbReference>
<evidence type="ECO:0000256" key="1">
    <source>
        <dbReference type="SAM" id="Phobius"/>
    </source>
</evidence>
<keyword evidence="1" id="KW-0812">Transmembrane</keyword>
<dbReference type="PANTHER" id="PTHR31302:SF0">
    <property type="entry name" value="TRANSMEMBRANE PROTEIN WITH METALLOPHOSPHOESTERASE DOMAIN"/>
    <property type="match status" value="1"/>
</dbReference>
<evidence type="ECO:0000313" key="3">
    <source>
        <dbReference type="EMBL" id="AVQ31601.1"/>
    </source>
</evidence>
<dbReference type="InterPro" id="IPR004843">
    <property type="entry name" value="Calcineurin-like_PHP"/>
</dbReference>
<gene>
    <name evidence="3" type="ORF">C4N18_10400</name>
</gene>
<dbReference type="InterPro" id="IPR029052">
    <property type="entry name" value="Metallo-depent_PP-like"/>
</dbReference>
<name>A0ABM6U5L6_FUSVA</name>